<sequence>MLTMLWTEVKFNDIVVSLTYSMPGFLSIVNTILNFIFHAQFRRQVARLVHMERISRSS</sequence>
<dbReference type="Proteomes" id="UP000025227">
    <property type="component" value="Unplaced"/>
</dbReference>
<feature type="transmembrane region" description="Helical" evidence="1">
    <location>
        <begin position="20"/>
        <end position="37"/>
    </location>
</feature>
<evidence type="ECO:0000313" key="3">
    <source>
        <dbReference type="WBParaSite" id="HCON_00153185-00001"/>
    </source>
</evidence>
<keyword evidence="1" id="KW-0812">Transmembrane</keyword>
<reference evidence="3" key="1">
    <citation type="submission" date="2020-12" db="UniProtKB">
        <authorList>
            <consortium name="WormBaseParasite"/>
        </authorList>
    </citation>
    <scope>IDENTIFICATION</scope>
    <source>
        <strain evidence="3">MHco3</strain>
    </source>
</reference>
<protein>
    <submittedName>
        <fullName evidence="3">G protein-coupled receptor</fullName>
    </submittedName>
</protein>
<dbReference type="OrthoDB" id="5870469at2759"/>
<evidence type="ECO:0000256" key="1">
    <source>
        <dbReference type="SAM" id="Phobius"/>
    </source>
</evidence>
<dbReference type="AlphaFoldDB" id="A0A7I4YYC9"/>
<accession>A0A7I4YYC9</accession>
<keyword evidence="1" id="KW-1133">Transmembrane helix</keyword>
<proteinExistence type="predicted"/>
<keyword evidence="2" id="KW-1185">Reference proteome</keyword>
<dbReference type="WBParaSite" id="HCON_00153185-00001">
    <property type="protein sequence ID" value="HCON_00153185-00001"/>
    <property type="gene ID" value="HCON_00153185"/>
</dbReference>
<name>A0A7I4YYC9_HAECO</name>
<keyword evidence="1" id="KW-0472">Membrane</keyword>
<organism evidence="2 3">
    <name type="scientific">Haemonchus contortus</name>
    <name type="common">Barber pole worm</name>
    <dbReference type="NCBI Taxonomy" id="6289"/>
    <lineage>
        <taxon>Eukaryota</taxon>
        <taxon>Metazoa</taxon>
        <taxon>Ecdysozoa</taxon>
        <taxon>Nematoda</taxon>
        <taxon>Chromadorea</taxon>
        <taxon>Rhabditida</taxon>
        <taxon>Rhabditina</taxon>
        <taxon>Rhabditomorpha</taxon>
        <taxon>Strongyloidea</taxon>
        <taxon>Trichostrongylidae</taxon>
        <taxon>Haemonchus</taxon>
    </lineage>
</organism>
<evidence type="ECO:0000313" key="2">
    <source>
        <dbReference type="Proteomes" id="UP000025227"/>
    </source>
</evidence>